<gene>
    <name evidence="1" type="ORF">H9754_10015</name>
</gene>
<reference evidence="1" key="2">
    <citation type="submission" date="2021-04" db="EMBL/GenBank/DDBJ databases">
        <authorList>
            <person name="Gilroy R."/>
        </authorList>
    </citation>
    <scope>NUCLEOTIDE SEQUENCE</scope>
    <source>
        <strain evidence="1">ChiSjej3B21-8574</strain>
    </source>
</reference>
<evidence type="ECO:0000313" key="1">
    <source>
        <dbReference type="EMBL" id="HJC50886.1"/>
    </source>
</evidence>
<comment type="caution">
    <text evidence="1">The sequence shown here is derived from an EMBL/GenBank/DDBJ whole genome shotgun (WGS) entry which is preliminary data.</text>
</comment>
<evidence type="ECO:0000313" key="2">
    <source>
        <dbReference type="Proteomes" id="UP000823904"/>
    </source>
</evidence>
<dbReference type="Proteomes" id="UP000823904">
    <property type="component" value="Unassembled WGS sequence"/>
</dbReference>
<sequence length="296" mass="35917">MKVTQEFTFGFNRESNKKIRNETARELYDWRRKIKKYRTGETILSEDFYRMDENDPLYFSISDFAKSFPDEIELKIYSQTAQWEKEEDRQAVAYIPNFINHWCEEYEDVSFDYHWCHYCNANIKRENKKIYIRPKGFVKKKAGEYGVLKVDDGYDRYMIMPKLFEALIMEGIPEQYFQPAYSKNKKILAYELVNGNILPKNAYIDELYRRRFQCPMCGSIHYEEQRGIYHYTEKMITKEAYEELQALNETKEYYDCQRQMMVNKKFYEIVKKYVPDAQFFPVYLQDDDFKESLSGI</sequence>
<organism evidence="1 2">
    <name type="scientific">Candidatus Anaerostipes avistercoris</name>
    <dbReference type="NCBI Taxonomy" id="2838462"/>
    <lineage>
        <taxon>Bacteria</taxon>
        <taxon>Bacillati</taxon>
        <taxon>Bacillota</taxon>
        <taxon>Clostridia</taxon>
        <taxon>Lachnospirales</taxon>
        <taxon>Lachnospiraceae</taxon>
        <taxon>Anaerostipes</taxon>
    </lineage>
</organism>
<dbReference type="AlphaFoldDB" id="A0A9D2PHJ2"/>
<protein>
    <submittedName>
        <fullName evidence="1">Uncharacterized protein</fullName>
    </submittedName>
</protein>
<dbReference type="EMBL" id="DWWD01000040">
    <property type="protein sequence ID" value="HJC50886.1"/>
    <property type="molecule type" value="Genomic_DNA"/>
</dbReference>
<reference evidence="1" key="1">
    <citation type="journal article" date="2021" name="PeerJ">
        <title>Extensive microbial diversity within the chicken gut microbiome revealed by metagenomics and culture.</title>
        <authorList>
            <person name="Gilroy R."/>
            <person name="Ravi A."/>
            <person name="Getino M."/>
            <person name="Pursley I."/>
            <person name="Horton D.L."/>
            <person name="Alikhan N.F."/>
            <person name="Baker D."/>
            <person name="Gharbi K."/>
            <person name="Hall N."/>
            <person name="Watson M."/>
            <person name="Adriaenssens E.M."/>
            <person name="Foster-Nyarko E."/>
            <person name="Jarju S."/>
            <person name="Secka A."/>
            <person name="Antonio M."/>
            <person name="Oren A."/>
            <person name="Chaudhuri R.R."/>
            <person name="La Ragione R."/>
            <person name="Hildebrand F."/>
            <person name="Pallen M.J."/>
        </authorList>
    </citation>
    <scope>NUCLEOTIDE SEQUENCE</scope>
    <source>
        <strain evidence="1">ChiSjej3B21-8574</strain>
    </source>
</reference>
<proteinExistence type="predicted"/>
<name>A0A9D2PHJ2_9FIRM</name>
<accession>A0A9D2PHJ2</accession>